<sequence length="60" mass="6524">MSEGAKSVKITKRVVDATKPNGTDFYVFDSELIGFGLRVRERVRATGGMLPFVSSTGTSR</sequence>
<organism evidence="1 2">
    <name type="scientific">Mesorhizobium prunaredense</name>
    <dbReference type="NCBI Taxonomy" id="1631249"/>
    <lineage>
        <taxon>Bacteria</taxon>
        <taxon>Pseudomonadati</taxon>
        <taxon>Pseudomonadota</taxon>
        <taxon>Alphaproteobacteria</taxon>
        <taxon>Hyphomicrobiales</taxon>
        <taxon>Phyllobacteriaceae</taxon>
        <taxon>Mesorhizobium</taxon>
    </lineage>
</organism>
<dbReference type="Proteomes" id="UP000188388">
    <property type="component" value="Unassembled WGS sequence"/>
</dbReference>
<dbReference type="AlphaFoldDB" id="A0A1R3V705"/>
<evidence type="ECO:0000313" key="1">
    <source>
        <dbReference type="EMBL" id="SIT55019.1"/>
    </source>
</evidence>
<evidence type="ECO:0000313" key="2">
    <source>
        <dbReference type="Proteomes" id="UP000188388"/>
    </source>
</evidence>
<dbReference type="STRING" id="1631249.BQ8794_200022"/>
<reference evidence="2" key="1">
    <citation type="submission" date="2017-01" db="EMBL/GenBank/DDBJ databases">
        <authorList>
            <person name="Brunel B."/>
        </authorList>
    </citation>
    <scope>NUCLEOTIDE SEQUENCE [LARGE SCALE GENOMIC DNA]</scope>
</reference>
<proteinExistence type="predicted"/>
<dbReference type="EMBL" id="FTPD01000013">
    <property type="protein sequence ID" value="SIT55019.1"/>
    <property type="molecule type" value="Genomic_DNA"/>
</dbReference>
<gene>
    <name evidence="1" type="ORF">BQ8794_200022</name>
</gene>
<protein>
    <submittedName>
        <fullName evidence="1">Uncharacterized protein</fullName>
    </submittedName>
</protein>
<name>A0A1R3V705_9HYPH</name>
<keyword evidence="2" id="KW-1185">Reference proteome</keyword>
<accession>A0A1R3V705</accession>